<gene>
    <name evidence="1" type="primary">Erv31_0</name>
    <name evidence="1" type="ORF">OREMEL_R13790</name>
</gene>
<sequence length="86" mass="10113">NEKEDLETSRGKNLFIDLEEKISQELNVTNCWICGNTQMAKVWPWEGISLRPIDILKWTQTRKKVPAIGQRGKEWWELKSKIIGEE</sequence>
<proteinExistence type="predicted"/>
<dbReference type="AlphaFoldDB" id="A0A7L3NE04"/>
<evidence type="ECO:0000313" key="2">
    <source>
        <dbReference type="Proteomes" id="UP000579904"/>
    </source>
</evidence>
<evidence type="ECO:0000313" key="1">
    <source>
        <dbReference type="EMBL" id="NXU76833.1"/>
    </source>
</evidence>
<keyword evidence="2" id="KW-1185">Reference proteome</keyword>
<feature type="non-terminal residue" evidence="1">
    <location>
        <position position="86"/>
    </location>
</feature>
<protein>
    <submittedName>
        <fullName evidence="1">ENR1 protein</fullName>
    </submittedName>
</protein>
<name>A0A7L3NE04_9AVES</name>
<feature type="non-terminal residue" evidence="1">
    <location>
        <position position="1"/>
    </location>
</feature>
<dbReference type="Proteomes" id="UP000579904">
    <property type="component" value="Unassembled WGS sequence"/>
</dbReference>
<dbReference type="EMBL" id="VZUB01015182">
    <property type="protein sequence ID" value="NXU76833.1"/>
    <property type="molecule type" value="Genomic_DNA"/>
</dbReference>
<dbReference type="OrthoDB" id="9325190at2759"/>
<reference evidence="1 2" key="1">
    <citation type="submission" date="2019-09" db="EMBL/GenBank/DDBJ databases">
        <title>Bird 10,000 Genomes (B10K) Project - Family phase.</title>
        <authorList>
            <person name="Zhang G."/>
        </authorList>
    </citation>
    <scope>NUCLEOTIDE SEQUENCE [LARGE SCALE GENOMIC DNA]</scope>
    <source>
        <strain evidence="1">OUT-0002</strain>
    </source>
</reference>
<organism evidence="1 2">
    <name type="scientific">Oreotrochilus melanogaster</name>
    <dbReference type="NCBI Taxonomy" id="689266"/>
    <lineage>
        <taxon>Eukaryota</taxon>
        <taxon>Metazoa</taxon>
        <taxon>Chordata</taxon>
        <taxon>Craniata</taxon>
        <taxon>Vertebrata</taxon>
        <taxon>Euteleostomi</taxon>
        <taxon>Archelosauria</taxon>
        <taxon>Archosauria</taxon>
        <taxon>Dinosauria</taxon>
        <taxon>Saurischia</taxon>
        <taxon>Theropoda</taxon>
        <taxon>Coelurosauria</taxon>
        <taxon>Aves</taxon>
        <taxon>Neognathae</taxon>
        <taxon>Neoaves</taxon>
        <taxon>Strisores</taxon>
        <taxon>Apodiformes</taxon>
        <taxon>Trochilidae</taxon>
        <taxon>Oreotrochilus</taxon>
    </lineage>
</organism>
<accession>A0A7L3NE04</accession>
<comment type="caution">
    <text evidence="1">The sequence shown here is derived from an EMBL/GenBank/DDBJ whole genome shotgun (WGS) entry which is preliminary data.</text>
</comment>